<dbReference type="InterPro" id="IPR010095">
    <property type="entry name" value="Cas12f1-like_TNB"/>
</dbReference>
<dbReference type="InterPro" id="IPR051491">
    <property type="entry name" value="Recombinase/Transposase-rel"/>
</dbReference>
<reference evidence="3" key="2">
    <citation type="submission" date="2022-10" db="EMBL/GenBank/DDBJ databases">
        <authorList>
            <person name="Ngo T.-E."/>
        </authorList>
    </citation>
    <scope>NUCLEOTIDE SEQUENCE</scope>
    <source>
        <strain evidence="3">JHB</strain>
    </source>
</reference>
<dbReference type="PANTHER" id="PTHR36172">
    <property type="match status" value="1"/>
</dbReference>
<evidence type="ECO:0000313" key="3">
    <source>
        <dbReference type="EMBL" id="WAN70261.1"/>
    </source>
</evidence>
<dbReference type="PANTHER" id="PTHR36172:SF1">
    <property type="entry name" value="RESOLVASE-RELATED"/>
    <property type="match status" value="1"/>
</dbReference>
<proteinExistence type="predicted"/>
<dbReference type="Gene3D" id="2.40.50.1010">
    <property type="match status" value="1"/>
</dbReference>
<dbReference type="GO" id="GO:0003677">
    <property type="term" value="F:DNA binding"/>
    <property type="evidence" value="ECO:0007669"/>
    <property type="project" value="UniProtKB-KW"/>
</dbReference>
<accession>A0A9Q9UWV5</accession>
<dbReference type="Pfam" id="PF07282">
    <property type="entry name" value="Cas12f1-like_TNB"/>
    <property type="match status" value="1"/>
</dbReference>
<feature type="domain" description="Cas12f1-like TNB" evidence="2">
    <location>
        <begin position="5"/>
        <end position="70"/>
    </location>
</feature>
<dbReference type="Proteomes" id="UP000176944">
    <property type="component" value="Chromosome"/>
</dbReference>
<sequence length="74" mass="8580">MTWAFYQFSKILEHLCNRYGSKLVRITEEYTSKTCTKCGHIHRKLGSSKNFKCPHCGYEIPRDFNGAVGIFLFA</sequence>
<organism evidence="3">
    <name type="scientific">Moorena producens (strain JHB)</name>
    <dbReference type="NCBI Taxonomy" id="1454205"/>
    <lineage>
        <taxon>Bacteria</taxon>
        <taxon>Bacillati</taxon>
        <taxon>Cyanobacteriota</taxon>
        <taxon>Cyanophyceae</taxon>
        <taxon>Coleofasciculales</taxon>
        <taxon>Coleofasciculaceae</taxon>
        <taxon>Moorena</taxon>
    </lineage>
</organism>
<dbReference type="SUPFAM" id="SSF51998">
    <property type="entry name" value="PFL-like glycyl radical enzymes"/>
    <property type="match status" value="1"/>
</dbReference>
<reference evidence="3" key="1">
    <citation type="journal article" date="2017" name="Proc. Natl. Acad. Sci. U.S.A.">
        <title>Comparative genomics uncovers the prolific and distinctive metabolic potential of the cyanobacterial genus Moorea.</title>
        <authorList>
            <person name="Leao T."/>
            <person name="Castelao G."/>
            <person name="Korobeynikov A."/>
            <person name="Monroe E.A."/>
            <person name="Podell S."/>
            <person name="Glukhov E."/>
            <person name="Allen E.E."/>
            <person name="Gerwick W.H."/>
            <person name="Gerwick L."/>
        </authorList>
    </citation>
    <scope>NUCLEOTIDE SEQUENCE</scope>
    <source>
        <strain evidence="3">JHB</strain>
    </source>
</reference>
<dbReference type="AlphaFoldDB" id="A0A9Q9UWV5"/>
<protein>
    <submittedName>
        <fullName evidence="3">Zinc ribbon domain-containing protein</fullName>
    </submittedName>
</protein>
<keyword evidence="1" id="KW-0238">DNA-binding</keyword>
<dbReference type="EMBL" id="CP017708">
    <property type="protein sequence ID" value="WAN70261.1"/>
    <property type="molecule type" value="Genomic_DNA"/>
</dbReference>
<name>A0A9Q9UWV5_MOOP1</name>
<gene>
    <name evidence="3" type="ORF">BJP36_40980</name>
</gene>
<evidence type="ECO:0000259" key="2">
    <source>
        <dbReference type="Pfam" id="PF07282"/>
    </source>
</evidence>
<evidence type="ECO:0000256" key="1">
    <source>
        <dbReference type="ARBA" id="ARBA00023125"/>
    </source>
</evidence>